<organism evidence="1 2">
    <name type="scientific">Dyella japonica A8</name>
    <dbReference type="NCBI Taxonomy" id="1217721"/>
    <lineage>
        <taxon>Bacteria</taxon>
        <taxon>Pseudomonadati</taxon>
        <taxon>Pseudomonadota</taxon>
        <taxon>Gammaproteobacteria</taxon>
        <taxon>Lysobacterales</taxon>
        <taxon>Rhodanobacteraceae</taxon>
        <taxon>Dyella</taxon>
    </lineage>
</organism>
<dbReference type="Proteomes" id="UP000027987">
    <property type="component" value="Chromosome"/>
</dbReference>
<dbReference type="AlphaFoldDB" id="A0A075JZN4"/>
<keyword evidence="2" id="KW-1185">Reference proteome</keyword>
<evidence type="ECO:0000313" key="1">
    <source>
        <dbReference type="EMBL" id="AIF46967.1"/>
    </source>
</evidence>
<dbReference type="KEGG" id="dja:HY57_06640"/>
<gene>
    <name evidence="1" type="ORF">HY57_06640</name>
</gene>
<dbReference type="PANTHER" id="PTHR45947:SF3">
    <property type="entry name" value="SULFOQUINOVOSYL TRANSFERASE SQD2"/>
    <property type="match status" value="1"/>
</dbReference>
<dbReference type="STRING" id="1217721.HY57_06640"/>
<sequence length="375" mass="40353">MPPLHVTQINFFPAPKGWGLAETLAQWPSLADVAEAAASSGARITVLQSASHAEQLHRHGVEYRFVVADAATHLHRFDGMACALVDLRPDLMHIHSLGAAAGAHALSRALPGVPILLQDHADRMPAWWRRPRWRRWYASARGAAFTAPELAGPYVSAGLFDPSMRLFSIPESTSRFTPGSRASARAETGLYGEPCVVWVGHLQPNKDPLSVLDGVARASEALPGLQLWCAFGTAPLLEQVQRRIADDPRLAGRVHLLGRVPHERVQSLLRAADIFVSGSHRESCGYALLEAMACGATPVVTDIPSFRALTGDIGHRWACGDAAALAKALIDAVARGPSPQAARAHFERHLSLEAVGRRWGDAYAQLARGPRGAPS</sequence>
<dbReference type="InterPro" id="IPR050194">
    <property type="entry name" value="Glycosyltransferase_grp1"/>
</dbReference>
<accession>A0A075JZN4</accession>
<evidence type="ECO:0000313" key="2">
    <source>
        <dbReference type="Proteomes" id="UP000027987"/>
    </source>
</evidence>
<dbReference type="GO" id="GO:0016757">
    <property type="term" value="F:glycosyltransferase activity"/>
    <property type="evidence" value="ECO:0007669"/>
    <property type="project" value="TreeGrafter"/>
</dbReference>
<dbReference type="Gene3D" id="3.40.50.2000">
    <property type="entry name" value="Glycogen Phosphorylase B"/>
    <property type="match status" value="2"/>
</dbReference>
<dbReference type="SUPFAM" id="SSF53756">
    <property type="entry name" value="UDP-Glycosyltransferase/glycogen phosphorylase"/>
    <property type="match status" value="1"/>
</dbReference>
<dbReference type="RefSeq" id="WP_026033636.1">
    <property type="nucleotide sequence ID" value="NZ_ALOY01000044.1"/>
</dbReference>
<dbReference type="PANTHER" id="PTHR45947">
    <property type="entry name" value="SULFOQUINOVOSYL TRANSFERASE SQD2"/>
    <property type="match status" value="1"/>
</dbReference>
<reference evidence="1 2" key="1">
    <citation type="submission" date="2014-07" db="EMBL/GenBank/DDBJ databases">
        <title>Complete Genome Sequence of Dyella japonica Strain A8 Isolated from Malaysian Tropical Soil.</title>
        <authorList>
            <person name="Hui R.K.H."/>
            <person name="Chen J.-W."/>
            <person name="Chan K.-G."/>
            <person name="Leung F.C.C."/>
        </authorList>
    </citation>
    <scope>NUCLEOTIDE SEQUENCE [LARGE SCALE GENOMIC DNA]</scope>
    <source>
        <strain evidence="1 2">A8</strain>
    </source>
</reference>
<dbReference type="CDD" id="cd03801">
    <property type="entry name" value="GT4_PimA-like"/>
    <property type="match status" value="1"/>
</dbReference>
<protein>
    <submittedName>
        <fullName evidence="1">Glycosyl transferase</fullName>
    </submittedName>
</protein>
<dbReference type="EMBL" id="CP008884">
    <property type="protein sequence ID" value="AIF46967.1"/>
    <property type="molecule type" value="Genomic_DNA"/>
</dbReference>
<dbReference type="OrthoDB" id="9795746at2"/>
<proteinExistence type="predicted"/>
<dbReference type="Pfam" id="PF13692">
    <property type="entry name" value="Glyco_trans_1_4"/>
    <property type="match status" value="1"/>
</dbReference>
<name>A0A075JZN4_9GAMM</name>
<dbReference type="HOGENOM" id="CLU_737193_0_0_6"/>
<keyword evidence="1" id="KW-0808">Transferase</keyword>
<dbReference type="PATRIC" id="fig|1217721.7.peg.1385"/>